<evidence type="ECO:0000313" key="2">
    <source>
        <dbReference type="EMBL" id="QDU66321.1"/>
    </source>
</evidence>
<evidence type="ECO:0000313" key="3">
    <source>
        <dbReference type="Proteomes" id="UP000316921"/>
    </source>
</evidence>
<accession>A0A518BH61</accession>
<evidence type="ECO:0000256" key="1">
    <source>
        <dbReference type="SAM" id="SignalP"/>
    </source>
</evidence>
<sequence precursor="true">MRLIAALALLALLPAAHAKQPGLAGVSDEVSEGAGASDWASIRAIRDDGNILAASRLAGHANPRRTMRVYAHAFDHDMLSGVQALAEHLDRSVGESFDELFSEDE</sequence>
<proteinExistence type="predicted"/>
<feature type="signal peptide" evidence="1">
    <location>
        <begin position="1"/>
        <end position="18"/>
    </location>
</feature>
<dbReference type="RefSeq" id="WP_145063884.1">
    <property type="nucleotide sequence ID" value="NZ_CP036287.1"/>
</dbReference>
<organism evidence="2 3">
    <name type="scientific">Engelhardtia mirabilis</name>
    <dbReference type="NCBI Taxonomy" id="2528011"/>
    <lineage>
        <taxon>Bacteria</taxon>
        <taxon>Pseudomonadati</taxon>
        <taxon>Planctomycetota</taxon>
        <taxon>Planctomycetia</taxon>
        <taxon>Planctomycetia incertae sedis</taxon>
        <taxon>Engelhardtia</taxon>
    </lineage>
</organism>
<keyword evidence="1" id="KW-0732">Signal</keyword>
<reference evidence="2 3" key="1">
    <citation type="submission" date="2019-02" db="EMBL/GenBank/DDBJ databases">
        <title>Deep-cultivation of Planctomycetes and their phenomic and genomic characterization uncovers novel biology.</title>
        <authorList>
            <person name="Wiegand S."/>
            <person name="Jogler M."/>
            <person name="Boedeker C."/>
            <person name="Pinto D."/>
            <person name="Vollmers J."/>
            <person name="Rivas-Marin E."/>
            <person name="Kohn T."/>
            <person name="Peeters S.H."/>
            <person name="Heuer A."/>
            <person name="Rast P."/>
            <person name="Oberbeckmann S."/>
            <person name="Bunk B."/>
            <person name="Jeske O."/>
            <person name="Meyerdierks A."/>
            <person name="Storesund J.E."/>
            <person name="Kallscheuer N."/>
            <person name="Luecker S."/>
            <person name="Lage O.M."/>
            <person name="Pohl T."/>
            <person name="Merkel B.J."/>
            <person name="Hornburger P."/>
            <person name="Mueller R.-W."/>
            <person name="Bruemmer F."/>
            <person name="Labrenz M."/>
            <person name="Spormann A.M."/>
            <person name="Op den Camp H."/>
            <person name="Overmann J."/>
            <person name="Amann R."/>
            <person name="Jetten M.S.M."/>
            <person name="Mascher T."/>
            <person name="Medema M.H."/>
            <person name="Devos D.P."/>
            <person name="Kaster A.-K."/>
            <person name="Ovreas L."/>
            <person name="Rohde M."/>
            <person name="Galperin M.Y."/>
            <person name="Jogler C."/>
        </authorList>
    </citation>
    <scope>NUCLEOTIDE SEQUENCE [LARGE SCALE GENOMIC DNA]</scope>
    <source>
        <strain evidence="2 3">Pla133</strain>
    </source>
</reference>
<dbReference type="EMBL" id="CP036287">
    <property type="protein sequence ID" value="QDU66321.1"/>
    <property type="molecule type" value="Genomic_DNA"/>
</dbReference>
<keyword evidence="3" id="KW-1185">Reference proteome</keyword>
<protein>
    <recommendedName>
        <fullName evidence="4">Phage integrase family protein</fullName>
    </recommendedName>
</protein>
<gene>
    <name evidence="2" type="ORF">Pla133_13910</name>
</gene>
<dbReference type="KEGG" id="pbap:Pla133_13910"/>
<dbReference type="Proteomes" id="UP000316921">
    <property type="component" value="Chromosome"/>
</dbReference>
<dbReference type="AlphaFoldDB" id="A0A518BH61"/>
<evidence type="ECO:0008006" key="4">
    <source>
        <dbReference type="Google" id="ProtNLM"/>
    </source>
</evidence>
<name>A0A518BH61_9BACT</name>
<feature type="chain" id="PRO_5022091834" description="Phage integrase family protein" evidence="1">
    <location>
        <begin position="19"/>
        <end position="105"/>
    </location>
</feature>